<sequence length="168" mass="18901">MSSPWWPPTPRPCTNSSSQTSAPSPPRRPHHLRPPPPQILDRSLKLLDPPGHTRRSFNRCRYIFIRIPDRLGQMVSIVVEAAKQSLKKKGMPVPPWRKPEYMRAKWLSPNFTRLNDAAEKRIAGDDDNTRGSVAAAESNDCGGELDLIFGEKATSWETEQSSSPSFLL</sequence>
<organism evidence="2 3">
    <name type="scientific">Turnera subulata</name>
    <dbReference type="NCBI Taxonomy" id="218843"/>
    <lineage>
        <taxon>Eukaryota</taxon>
        <taxon>Viridiplantae</taxon>
        <taxon>Streptophyta</taxon>
        <taxon>Embryophyta</taxon>
        <taxon>Tracheophyta</taxon>
        <taxon>Spermatophyta</taxon>
        <taxon>Magnoliopsida</taxon>
        <taxon>eudicotyledons</taxon>
        <taxon>Gunneridae</taxon>
        <taxon>Pentapetalae</taxon>
        <taxon>rosids</taxon>
        <taxon>fabids</taxon>
        <taxon>Malpighiales</taxon>
        <taxon>Passifloraceae</taxon>
        <taxon>Turnera</taxon>
    </lineage>
</organism>
<protein>
    <submittedName>
        <fullName evidence="2">Uncharacterized protein</fullName>
    </submittedName>
</protein>
<keyword evidence="3" id="KW-1185">Reference proteome</keyword>
<dbReference type="EMBL" id="JAKUCV010005119">
    <property type="protein sequence ID" value="KAJ4832593.1"/>
    <property type="molecule type" value="Genomic_DNA"/>
</dbReference>
<dbReference type="InterPro" id="IPR006502">
    <property type="entry name" value="PDDEXK-like"/>
</dbReference>
<dbReference type="Pfam" id="PF04720">
    <property type="entry name" value="PDDEXK_6"/>
    <property type="match status" value="1"/>
</dbReference>
<evidence type="ECO:0000313" key="2">
    <source>
        <dbReference type="EMBL" id="KAJ4832593.1"/>
    </source>
</evidence>
<dbReference type="PANTHER" id="PTHR31579">
    <property type="entry name" value="OS03G0796600 PROTEIN"/>
    <property type="match status" value="1"/>
</dbReference>
<comment type="caution">
    <text evidence="2">The sequence shown here is derived from an EMBL/GenBank/DDBJ whole genome shotgun (WGS) entry which is preliminary data.</text>
</comment>
<feature type="compositionally biased region" description="Pro residues" evidence="1">
    <location>
        <begin position="1"/>
        <end position="11"/>
    </location>
</feature>
<name>A0A9Q0FJF5_9ROSI</name>
<accession>A0A9Q0FJF5</accession>
<gene>
    <name evidence="2" type="ORF">Tsubulata_023323</name>
</gene>
<reference evidence="2" key="2">
    <citation type="journal article" date="2023" name="Plants (Basel)">
        <title>Annotation of the Turnera subulata (Passifloraceae) Draft Genome Reveals the S-Locus Evolved after the Divergence of Turneroideae from Passifloroideae in a Stepwise Manner.</title>
        <authorList>
            <person name="Henning P.M."/>
            <person name="Roalson E.H."/>
            <person name="Mir W."/>
            <person name="McCubbin A.G."/>
            <person name="Shore J.S."/>
        </authorList>
    </citation>
    <scope>NUCLEOTIDE SEQUENCE</scope>
    <source>
        <strain evidence="2">F60SS</strain>
    </source>
</reference>
<dbReference type="Proteomes" id="UP001141552">
    <property type="component" value="Unassembled WGS sequence"/>
</dbReference>
<feature type="region of interest" description="Disordered" evidence="1">
    <location>
        <begin position="1"/>
        <end position="51"/>
    </location>
</feature>
<evidence type="ECO:0000313" key="3">
    <source>
        <dbReference type="Proteomes" id="UP001141552"/>
    </source>
</evidence>
<evidence type="ECO:0000256" key="1">
    <source>
        <dbReference type="SAM" id="MobiDB-lite"/>
    </source>
</evidence>
<proteinExistence type="predicted"/>
<reference evidence="2" key="1">
    <citation type="submission" date="2022-02" db="EMBL/GenBank/DDBJ databases">
        <authorList>
            <person name="Henning P.M."/>
            <person name="McCubbin A.G."/>
            <person name="Shore J.S."/>
        </authorList>
    </citation>
    <scope>NUCLEOTIDE SEQUENCE</scope>
    <source>
        <strain evidence="2">F60SS</strain>
        <tissue evidence="2">Leaves</tissue>
    </source>
</reference>
<feature type="compositionally biased region" description="Polar residues" evidence="1">
    <location>
        <begin position="12"/>
        <end position="22"/>
    </location>
</feature>
<dbReference type="AlphaFoldDB" id="A0A9Q0FJF5"/>
<dbReference type="OrthoDB" id="1747227at2759"/>
<dbReference type="PANTHER" id="PTHR31579:SF1">
    <property type="entry name" value="OS03G0796600 PROTEIN"/>
    <property type="match status" value="1"/>
</dbReference>